<dbReference type="InterPro" id="IPR016164">
    <property type="entry name" value="FAD-linked_Oxase-like_C"/>
</dbReference>
<dbReference type="Pfam" id="PF01565">
    <property type="entry name" value="FAD_binding_4"/>
    <property type="match status" value="1"/>
</dbReference>
<comment type="similarity">
    <text evidence="2">Belongs to the FAD-binding oxidoreductase/transferase type 4 family.</text>
</comment>
<protein>
    <submittedName>
        <fullName evidence="6">FAD/FMN-containing dehydrogenase</fullName>
    </submittedName>
</protein>
<evidence type="ECO:0000256" key="1">
    <source>
        <dbReference type="ARBA" id="ARBA00001974"/>
    </source>
</evidence>
<sequence>MTAAHTDSFLDLCRAALGPQNVLTDPADKAPYLTDWRRRYTGDALAVLRPGSTEEVAAVMRACHAHRLAVVPQGGNTGLCGGATPVGADAGRNTVVLSLQRMNRVRQVDPLNNTITVEAGVILQQLQDVAQQHGRLFPLSLAAEGSCTIGGNLSTNAGGTAVLRYGNTRELCLGLEVVNARGEVWEGLRGLRKDNTGYDLRDLFIGAEGTLGIITAAVMKLFPAPRARVTALAAVQSPRAALALLAIAQSHASAMLTGFELMSAMCLELVTKHFPQLRYPFDAPHPQLVLLELSDSESEAHARGIFEKMMEAAFEAGVVSDAVVAESVQQSRDFWNLREHIPLAQVEEGKNIKHDIAVPISRVADFIETTDSLLQDAYPGARMVTFGHLGDGNLHYNVSPPAGVDHEHFLQHQDAINLIVHNSVHAHHGSISAEHGLGQLKVEENQRYKSMVEMTMMRAIKHALDPQGLMNPGKVV</sequence>
<accession>A0A4Q7S822</accession>
<name>A0A4Q7S822_9BURK</name>
<dbReference type="SUPFAM" id="SSF56176">
    <property type="entry name" value="FAD-binding/transporter-associated domain-like"/>
    <property type="match status" value="1"/>
</dbReference>
<comment type="caution">
    <text evidence="6">The sequence shown here is derived from an EMBL/GenBank/DDBJ whole genome shotgun (WGS) entry which is preliminary data.</text>
</comment>
<dbReference type="PANTHER" id="PTHR43716">
    <property type="entry name" value="D-2-HYDROXYGLUTARATE DEHYDROGENASE, MITOCHONDRIAL"/>
    <property type="match status" value="1"/>
</dbReference>
<dbReference type="PROSITE" id="PS51387">
    <property type="entry name" value="FAD_PCMH"/>
    <property type="match status" value="1"/>
</dbReference>
<keyword evidence="4" id="KW-0274">FAD</keyword>
<dbReference type="AlphaFoldDB" id="A0A4Q7S822"/>
<dbReference type="GO" id="GO:0003824">
    <property type="term" value="F:catalytic activity"/>
    <property type="evidence" value="ECO:0007669"/>
    <property type="project" value="InterPro"/>
</dbReference>
<keyword evidence="3" id="KW-0285">Flavoprotein</keyword>
<dbReference type="Gene3D" id="3.30.43.10">
    <property type="entry name" value="Uridine Diphospho-n-acetylenolpyruvylglucosamine Reductase, domain 2"/>
    <property type="match status" value="1"/>
</dbReference>
<dbReference type="InterPro" id="IPR016166">
    <property type="entry name" value="FAD-bd_PCMH"/>
</dbReference>
<dbReference type="RefSeq" id="WP_130390444.1">
    <property type="nucleotide sequence ID" value="NZ_SGXM01000001.1"/>
</dbReference>
<dbReference type="Pfam" id="PF02913">
    <property type="entry name" value="FAD-oxidase_C"/>
    <property type="match status" value="1"/>
</dbReference>
<dbReference type="FunFam" id="1.10.45.10:FF:000001">
    <property type="entry name" value="D-lactate dehydrogenase mitochondrial"/>
    <property type="match status" value="1"/>
</dbReference>
<organism evidence="6 7">
    <name type="scientific">Cupriavidus agavae</name>
    <dbReference type="NCBI Taxonomy" id="1001822"/>
    <lineage>
        <taxon>Bacteria</taxon>
        <taxon>Pseudomonadati</taxon>
        <taxon>Pseudomonadota</taxon>
        <taxon>Betaproteobacteria</taxon>
        <taxon>Burkholderiales</taxon>
        <taxon>Burkholderiaceae</taxon>
        <taxon>Cupriavidus</taxon>
    </lineage>
</organism>
<dbReference type="SUPFAM" id="SSF55103">
    <property type="entry name" value="FAD-linked oxidases, C-terminal domain"/>
    <property type="match status" value="1"/>
</dbReference>
<dbReference type="InterPro" id="IPR016169">
    <property type="entry name" value="FAD-bd_PCMH_sub2"/>
</dbReference>
<gene>
    <name evidence="6" type="ORF">EV147_1489</name>
</gene>
<dbReference type="Gene3D" id="1.10.45.10">
    <property type="entry name" value="Vanillyl-alcohol Oxidase, Chain A, domain 4"/>
    <property type="match status" value="1"/>
</dbReference>
<evidence type="ECO:0000256" key="2">
    <source>
        <dbReference type="ARBA" id="ARBA00008000"/>
    </source>
</evidence>
<dbReference type="Gene3D" id="3.30.70.2740">
    <property type="match status" value="1"/>
</dbReference>
<dbReference type="GO" id="GO:0071949">
    <property type="term" value="F:FAD binding"/>
    <property type="evidence" value="ECO:0007669"/>
    <property type="project" value="InterPro"/>
</dbReference>
<dbReference type="Proteomes" id="UP000291078">
    <property type="component" value="Unassembled WGS sequence"/>
</dbReference>
<evidence type="ECO:0000313" key="7">
    <source>
        <dbReference type="Proteomes" id="UP000291078"/>
    </source>
</evidence>
<reference evidence="6 7" key="1">
    <citation type="journal article" date="2015" name="Stand. Genomic Sci.">
        <title>Genomic Encyclopedia of Bacterial and Archaeal Type Strains, Phase III: the genomes of soil and plant-associated and newly described type strains.</title>
        <authorList>
            <person name="Whitman W.B."/>
            <person name="Woyke T."/>
            <person name="Klenk H.P."/>
            <person name="Zhou Y."/>
            <person name="Lilburn T.G."/>
            <person name="Beck B.J."/>
            <person name="De Vos P."/>
            <person name="Vandamme P."/>
            <person name="Eisen J.A."/>
            <person name="Garrity G."/>
            <person name="Hugenholtz P."/>
            <person name="Kyrpides N.C."/>
        </authorList>
    </citation>
    <scope>NUCLEOTIDE SEQUENCE [LARGE SCALE GENOMIC DNA]</scope>
    <source>
        <strain evidence="6 7">ASC-9842</strain>
    </source>
</reference>
<evidence type="ECO:0000256" key="3">
    <source>
        <dbReference type="ARBA" id="ARBA00022630"/>
    </source>
</evidence>
<dbReference type="Gene3D" id="3.30.70.2190">
    <property type="match status" value="1"/>
</dbReference>
<keyword evidence="7" id="KW-1185">Reference proteome</keyword>
<dbReference type="InterPro" id="IPR004113">
    <property type="entry name" value="FAD-bd_oxidored_4_C"/>
</dbReference>
<evidence type="ECO:0000256" key="4">
    <source>
        <dbReference type="ARBA" id="ARBA00022827"/>
    </source>
</evidence>
<dbReference type="GO" id="GO:0022904">
    <property type="term" value="P:respiratory electron transport chain"/>
    <property type="evidence" value="ECO:0007669"/>
    <property type="project" value="TreeGrafter"/>
</dbReference>
<comment type="cofactor">
    <cofactor evidence="1">
        <name>FAD</name>
        <dbReference type="ChEBI" id="CHEBI:57692"/>
    </cofactor>
</comment>
<dbReference type="PANTHER" id="PTHR43716:SF2">
    <property type="entry name" value="BLL6224 PROTEIN"/>
    <property type="match status" value="1"/>
</dbReference>
<feature type="domain" description="FAD-binding PCMH-type" evidence="5">
    <location>
        <begin position="40"/>
        <end position="224"/>
    </location>
</feature>
<dbReference type="InterPro" id="IPR036318">
    <property type="entry name" value="FAD-bd_PCMH-like_sf"/>
</dbReference>
<evidence type="ECO:0000259" key="5">
    <source>
        <dbReference type="PROSITE" id="PS51387"/>
    </source>
</evidence>
<dbReference type="InterPro" id="IPR016167">
    <property type="entry name" value="FAD-bd_PCMH_sub1"/>
</dbReference>
<dbReference type="EMBL" id="SGXM01000001">
    <property type="protein sequence ID" value="RZT42453.1"/>
    <property type="molecule type" value="Genomic_DNA"/>
</dbReference>
<dbReference type="InterPro" id="IPR016171">
    <property type="entry name" value="Vanillyl_alc_oxidase_C-sub2"/>
</dbReference>
<dbReference type="OrthoDB" id="8522822at2"/>
<evidence type="ECO:0000313" key="6">
    <source>
        <dbReference type="EMBL" id="RZT42453.1"/>
    </source>
</evidence>
<dbReference type="InterPro" id="IPR051264">
    <property type="entry name" value="FAD-oxidored/transferase_4"/>
</dbReference>
<dbReference type="InterPro" id="IPR006094">
    <property type="entry name" value="Oxid_FAD_bind_N"/>
</dbReference>
<proteinExistence type="inferred from homology"/>
<dbReference type="Gene3D" id="3.30.465.10">
    <property type="match status" value="1"/>
</dbReference>